<accession>A0A2J8WB22</accession>
<proteinExistence type="predicted"/>
<dbReference type="EMBL" id="NDHI03003396">
    <property type="protein sequence ID" value="PNJ66980.1"/>
    <property type="molecule type" value="Genomic_DNA"/>
</dbReference>
<organism evidence="1">
    <name type="scientific">Pongo abelii</name>
    <name type="common">Sumatran orangutan</name>
    <name type="synonym">Pongo pygmaeus abelii</name>
    <dbReference type="NCBI Taxonomy" id="9601"/>
    <lineage>
        <taxon>Eukaryota</taxon>
        <taxon>Metazoa</taxon>
        <taxon>Chordata</taxon>
        <taxon>Craniata</taxon>
        <taxon>Vertebrata</taxon>
        <taxon>Euteleostomi</taxon>
        <taxon>Mammalia</taxon>
        <taxon>Eutheria</taxon>
        <taxon>Euarchontoglires</taxon>
        <taxon>Primates</taxon>
        <taxon>Haplorrhini</taxon>
        <taxon>Catarrhini</taxon>
        <taxon>Hominidae</taxon>
        <taxon>Pongo</taxon>
    </lineage>
</organism>
<dbReference type="AlphaFoldDB" id="A0A2J8WB22"/>
<sequence length="59" mass="6426">QKSTLAIDPANSKEIPLPSPAFDFVILLDVSDTSSMSRMNDIIVKNCPVKLLTKIPVNV</sequence>
<name>A0A2J8WB22_PONAB</name>
<evidence type="ECO:0000313" key="1">
    <source>
        <dbReference type="EMBL" id="PNJ66980.1"/>
    </source>
</evidence>
<feature type="non-terminal residue" evidence="1">
    <location>
        <position position="1"/>
    </location>
</feature>
<reference evidence="1" key="1">
    <citation type="submission" date="2017-12" db="EMBL/GenBank/DDBJ databases">
        <title>High-resolution comparative analysis of great ape genomes.</title>
        <authorList>
            <person name="Pollen A."/>
            <person name="Hastie A."/>
            <person name="Hormozdiari F."/>
            <person name="Dougherty M."/>
            <person name="Liu R."/>
            <person name="Chaisson M."/>
            <person name="Hoppe E."/>
            <person name="Hill C."/>
            <person name="Pang A."/>
            <person name="Hillier L."/>
            <person name="Baker C."/>
            <person name="Armstrong J."/>
            <person name="Shendure J."/>
            <person name="Paten B."/>
            <person name="Wilson R."/>
            <person name="Chao H."/>
            <person name="Schneider V."/>
            <person name="Ventura M."/>
            <person name="Kronenberg Z."/>
            <person name="Murali S."/>
            <person name="Gordon D."/>
            <person name="Cantsilieris S."/>
            <person name="Munson K."/>
            <person name="Nelson B."/>
            <person name="Raja A."/>
            <person name="Underwood J."/>
            <person name="Diekhans M."/>
            <person name="Fiddes I."/>
            <person name="Haussler D."/>
            <person name="Eichler E."/>
        </authorList>
    </citation>
    <scope>NUCLEOTIDE SEQUENCE [LARGE SCALE GENOMIC DNA]</scope>
    <source>
        <strain evidence="1">Susie</strain>
    </source>
</reference>
<comment type="caution">
    <text evidence="1">The sequence shown here is derived from an EMBL/GenBank/DDBJ whole genome shotgun (WGS) entry which is preliminary data.</text>
</comment>
<protein>
    <submittedName>
        <fullName evidence="1">SPEF2 isoform 12</fullName>
    </submittedName>
</protein>
<gene>
    <name evidence="1" type="ORF">CR201_G0011880</name>
</gene>